<evidence type="ECO:0000313" key="3">
    <source>
        <dbReference type="EMBL" id="KAK3370027.1"/>
    </source>
</evidence>
<feature type="region of interest" description="Disordered" evidence="1">
    <location>
        <begin position="260"/>
        <end position="294"/>
    </location>
</feature>
<comment type="caution">
    <text evidence="3">The sequence shown here is derived from an EMBL/GenBank/DDBJ whole genome shotgun (WGS) entry which is preliminary data.</text>
</comment>
<keyword evidence="2" id="KW-0472">Membrane</keyword>
<feature type="transmembrane region" description="Helical" evidence="2">
    <location>
        <begin position="94"/>
        <end position="117"/>
    </location>
</feature>
<gene>
    <name evidence="3" type="ORF">B0H63DRAFT_305801</name>
</gene>
<sequence>MGRDKLRQPSRPPPAFDPFVESWLDGLPPSTTKPSAEELAQWRLDERGGVGRDFFITSVVLRVLSLIFAATVTGLVISIVALQDGDRYAGLDRLIPVLVVCPIIILWNAAEFVTLCWLSGRGISFRIHVWADGLLFLGAAIATGFLLVDVVMGLGSYDDVLDTASKEIASACLLILVTILHTFLFFFFICNCLDRREKKKTKPRVMYLPTGQAVLVTSQPVAAQPAIGLQQLPTEMGRPKNSSASLGEVAIARDLKGVQEGRKGHEPHALVIPPPSRPANHESYKKDGKDEEITGISPQEAALKAKLVQLPIETSHRNF</sequence>
<name>A0AAE0K5J1_9PEZI</name>
<feature type="transmembrane region" description="Helical" evidence="2">
    <location>
        <begin position="168"/>
        <end position="193"/>
    </location>
</feature>
<keyword evidence="4" id="KW-1185">Reference proteome</keyword>
<feature type="compositionally biased region" description="Basic and acidic residues" evidence="1">
    <location>
        <begin position="279"/>
        <end position="292"/>
    </location>
</feature>
<evidence type="ECO:0000313" key="4">
    <source>
        <dbReference type="Proteomes" id="UP001285441"/>
    </source>
</evidence>
<feature type="transmembrane region" description="Helical" evidence="2">
    <location>
        <begin position="129"/>
        <end position="148"/>
    </location>
</feature>
<evidence type="ECO:0000256" key="2">
    <source>
        <dbReference type="SAM" id="Phobius"/>
    </source>
</evidence>
<dbReference type="AlphaFoldDB" id="A0AAE0K5J1"/>
<keyword evidence="2" id="KW-0812">Transmembrane</keyword>
<evidence type="ECO:0000256" key="1">
    <source>
        <dbReference type="SAM" id="MobiDB-lite"/>
    </source>
</evidence>
<reference evidence="3" key="2">
    <citation type="submission" date="2023-06" db="EMBL/GenBank/DDBJ databases">
        <authorList>
            <consortium name="Lawrence Berkeley National Laboratory"/>
            <person name="Haridas S."/>
            <person name="Hensen N."/>
            <person name="Bonometti L."/>
            <person name="Westerberg I."/>
            <person name="Brannstrom I.O."/>
            <person name="Guillou S."/>
            <person name="Cros-Aarteil S."/>
            <person name="Calhoun S."/>
            <person name="Kuo A."/>
            <person name="Mondo S."/>
            <person name="Pangilinan J."/>
            <person name="Riley R."/>
            <person name="LaButti K."/>
            <person name="Andreopoulos B."/>
            <person name="Lipzen A."/>
            <person name="Chen C."/>
            <person name="Yanf M."/>
            <person name="Daum C."/>
            <person name="Ng V."/>
            <person name="Clum A."/>
            <person name="Steindorff A."/>
            <person name="Ohm R."/>
            <person name="Martin F."/>
            <person name="Silar P."/>
            <person name="Natvig D."/>
            <person name="Lalanne C."/>
            <person name="Gautier V."/>
            <person name="Ament-velasquez S.L."/>
            <person name="Kruys A."/>
            <person name="Hutchinson M.I."/>
            <person name="Powell A.J."/>
            <person name="Barry K."/>
            <person name="Miller A.N."/>
            <person name="Grigoriev I.V."/>
            <person name="Debuchy R."/>
            <person name="Gladieux P."/>
            <person name="Thoren M.H."/>
            <person name="Johannesson H."/>
        </authorList>
    </citation>
    <scope>NUCLEOTIDE SEQUENCE</scope>
    <source>
        <strain evidence="3">CBS 232.78</strain>
    </source>
</reference>
<feature type="transmembrane region" description="Helical" evidence="2">
    <location>
        <begin position="59"/>
        <end position="82"/>
    </location>
</feature>
<dbReference type="Proteomes" id="UP001285441">
    <property type="component" value="Unassembled WGS sequence"/>
</dbReference>
<reference evidence="3" key="1">
    <citation type="journal article" date="2023" name="Mol. Phylogenet. Evol.">
        <title>Genome-scale phylogeny and comparative genomics of the fungal order Sordariales.</title>
        <authorList>
            <person name="Hensen N."/>
            <person name="Bonometti L."/>
            <person name="Westerberg I."/>
            <person name="Brannstrom I.O."/>
            <person name="Guillou S."/>
            <person name="Cros-Aarteil S."/>
            <person name="Calhoun S."/>
            <person name="Haridas S."/>
            <person name="Kuo A."/>
            <person name="Mondo S."/>
            <person name="Pangilinan J."/>
            <person name="Riley R."/>
            <person name="LaButti K."/>
            <person name="Andreopoulos B."/>
            <person name="Lipzen A."/>
            <person name="Chen C."/>
            <person name="Yan M."/>
            <person name="Daum C."/>
            <person name="Ng V."/>
            <person name="Clum A."/>
            <person name="Steindorff A."/>
            <person name="Ohm R.A."/>
            <person name="Martin F."/>
            <person name="Silar P."/>
            <person name="Natvig D.O."/>
            <person name="Lalanne C."/>
            <person name="Gautier V."/>
            <person name="Ament-Velasquez S.L."/>
            <person name="Kruys A."/>
            <person name="Hutchinson M.I."/>
            <person name="Powell A.J."/>
            <person name="Barry K."/>
            <person name="Miller A.N."/>
            <person name="Grigoriev I.V."/>
            <person name="Debuchy R."/>
            <person name="Gladieux P."/>
            <person name="Hiltunen Thoren M."/>
            <person name="Johannesson H."/>
        </authorList>
    </citation>
    <scope>NUCLEOTIDE SEQUENCE</scope>
    <source>
        <strain evidence="3">CBS 232.78</strain>
    </source>
</reference>
<dbReference type="EMBL" id="JAULSW010000009">
    <property type="protein sequence ID" value="KAK3370027.1"/>
    <property type="molecule type" value="Genomic_DNA"/>
</dbReference>
<accession>A0AAE0K5J1</accession>
<protein>
    <submittedName>
        <fullName evidence="3">Uncharacterized protein</fullName>
    </submittedName>
</protein>
<keyword evidence="2" id="KW-1133">Transmembrane helix</keyword>
<proteinExistence type="predicted"/>
<organism evidence="3 4">
    <name type="scientific">Podospora didyma</name>
    <dbReference type="NCBI Taxonomy" id="330526"/>
    <lineage>
        <taxon>Eukaryota</taxon>
        <taxon>Fungi</taxon>
        <taxon>Dikarya</taxon>
        <taxon>Ascomycota</taxon>
        <taxon>Pezizomycotina</taxon>
        <taxon>Sordariomycetes</taxon>
        <taxon>Sordariomycetidae</taxon>
        <taxon>Sordariales</taxon>
        <taxon>Podosporaceae</taxon>
        <taxon>Podospora</taxon>
    </lineage>
</organism>